<dbReference type="EMBL" id="MH590589">
    <property type="protein sequence ID" value="AXH68911.1"/>
    <property type="molecule type" value="Genomic_DNA"/>
</dbReference>
<keyword evidence="1" id="KW-0812">Transmembrane</keyword>
<accession>A0A345MED0</accession>
<dbReference type="Proteomes" id="UP000259914">
    <property type="component" value="Segment"/>
</dbReference>
<proteinExistence type="predicted"/>
<reference evidence="2 3" key="1">
    <citation type="submission" date="2018-07" db="EMBL/GenBank/DDBJ databases">
        <authorList>
            <person name="Dixon J."/>
            <person name="Knudsen H.R."/>
            <person name="Rock W."/>
            <person name="Scott A.N."/>
            <person name="Walsdorf S.L."/>
            <person name="Layton S.R."/>
            <person name="Nayek S."/>
            <person name="Kim T."/>
            <person name="Hughes L.E."/>
            <person name="Garlena R.A."/>
            <person name="Russell D.A."/>
            <person name="Pope W.H."/>
            <person name="Jacobs-Sera D."/>
            <person name="Hatfull G.F."/>
        </authorList>
    </citation>
    <scope>NUCLEOTIDE SEQUENCE [LARGE SCALE GENOMIC DNA]</scope>
</reference>
<evidence type="ECO:0000256" key="1">
    <source>
        <dbReference type="SAM" id="Phobius"/>
    </source>
</evidence>
<feature type="transmembrane region" description="Helical" evidence="1">
    <location>
        <begin position="6"/>
        <end position="29"/>
    </location>
</feature>
<name>A0A345MED0_9CAUD</name>
<evidence type="ECO:0000313" key="3">
    <source>
        <dbReference type="Proteomes" id="UP000259914"/>
    </source>
</evidence>
<protein>
    <submittedName>
        <fullName evidence="2">Uncharacterized protein</fullName>
    </submittedName>
</protein>
<sequence length="62" mass="7001">MDDALEAVLFCFVLPILLVLLVFGLIGLAENADNAKKGKEDKRYELCLKRDMQWVDGNCLTK</sequence>
<keyword evidence="1" id="KW-1133">Transmembrane helix</keyword>
<organism evidence="2 3">
    <name type="scientific">Streptomyces phage SparkleGoddess</name>
    <dbReference type="NCBI Taxonomy" id="2283305"/>
    <lineage>
        <taxon>Viruses</taxon>
        <taxon>Duplodnaviria</taxon>
        <taxon>Heunggongvirae</taxon>
        <taxon>Uroviricota</taxon>
        <taxon>Caudoviricetes</taxon>
        <taxon>Stanwilliamsviridae</taxon>
        <taxon>Loccivirinae</taxon>
        <taxon>Gilsonvirus</taxon>
        <taxon>Gilsonvirus comrade</taxon>
    </lineage>
</organism>
<gene>
    <name evidence="2" type="primary">232</name>
    <name evidence="2" type="ORF">SEA_SPARKLEGODDESS_232</name>
</gene>
<keyword evidence="1" id="KW-0472">Membrane</keyword>
<evidence type="ECO:0000313" key="2">
    <source>
        <dbReference type="EMBL" id="AXH68911.1"/>
    </source>
</evidence>